<dbReference type="Gene3D" id="1.10.760.10">
    <property type="entry name" value="Cytochrome c-like domain"/>
    <property type="match status" value="2"/>
</dbReference>
<dbReference type="Proteomes" id="UP000223913">
    <property type="component" value="Unassembled WGS sequence"/>
</dbReference>
<evidence type="ECO:0000313" key="10">
    <source>
        <dbReference type="Proteomes" id="UP000223913"/>
    </source>
</evidence>
<evidence type="ECO:0000313" key="9">
    <source>
        <dbReference type="EMBL" id="PHN07025.1"/>
    </source>
</evidence>
<dbReference type="OrthoDB" id="9805202at2"/>
<evidence type="ECO:0000256" key="4">
    <source>
        <dbReference type="ARBA" id="ARBA00022729"/>
    </source>
</evidence>
<comment type="subcellular location">
    <subcellularLocation>
        <location evidence="1">Cell envelope</location>
    </subcellularLocation>
</comment>
<evidence type="ECO:0000256" key="1">
    <source>
        <dbReference type="ARBA" id="ARBA00004196"/>
    </source>
</evidence>
<dbReference type="RefSeq" id="WP_099149633.1">
    <property type="nucleotide sequence ID" value="NZ_PDUD01000012.1"/>
</dbReference>
<evidence type="ECO:0000256" key="3">
    <source>
        <dbReference type="ARBA" id="ARBA00022723"/>
    </source>
</evidence>
<protein>
    <submittedName>
        <fullName evidence="9">Cytochrome-c peroxidase</fullName>
    </submittedName>
</protein>
<proteinExistence type="predicted"/>
<dbReference type="Pfam" id="PF00034">
    <property type="entry name" value="Cytochrom_C"/>
    <property type="match status" value="1"/>
</dbReference>
<dbReference type="InterPro" id="IPR036909">
    <property type="entry name" value="Cyt_c-like_dom_sf"/>
</dbReference>
<gene>
    <name evidence="9" type="ORF">CRP01_08680</name>
</gene>
<evidence type="ECO:0000256" key="2">
    <source>
        <dbReference type="ARBA" id="ARBA00022617"/>
    </source>
</evidence>
<dbReference type="AlphaFoldDB" id="A0A2D0NEW6"/>
<feature type="domain" description="Cytochrome c" evidence="8">
    <location>
        <begin position="252"/>
        <end position="381"/>
    </location>
</feature>
<organism evidence="9 10">
    <name type="scientific">Flavilitoribacter nigricans (strain ATCC 23147 / DSM 23189 / NBRC 102662 / NCIMB 1420 / SS-2)</name>
    <name type="common">Lewinella nigricans</name>
    <dbReference type="NCBI Taxonomy" id="1122177"/>
    <lineage>
        <taxon>Bacteria</taxon>
        <taxon>Pseudomonadati</taxon>
        <taxon>Bacteroidota</taxon>
        <taxon>Saprospiria</taxon>
        <taxon>Saprospirales</taxon>
        <taxon>Lewinellaceae</taxon>
        <taxon>Flavilitoribacter</taxon>
    </lineage>
</organism>
<comment type="caution">
    <text evidence="9">The sequence shown here is derived from an EMBL/GenBank/DDBJ whole genome shotgun (WGS) entry which is preliminary data.</text>
</comment>
<dbReference type="PROSITE" id="PS51007">
    <property type="entry name" value="CYTC"/>
    <property type="match status" value="1"/>
</dbReference>
<dbReference type="GO" id="GO:0004130">
    <property type="term" value="F:cytochrome-c peroxidase activity"/>
    <property type="evidence" value="ECO:0007669"/>
    <property type="project" value="TreeGrafter"/>
</dbReference>
<keyword evidence="6 7" id="KW-0408">Iron</keyword>
<dbReference type="GO" id="GO:0030313">
    <property type="term" value="C:cell envelope"/>
    <property type="evidence" value="ECO:0007669"/>
    <property type="project" value="UniProtKB-SubCell"/>
</dbReference>
<evidence type="ECO:0000256" key="6">
    <source>
        <dbReference type="ARBA" id="ARBA00023004"/>
    </source>
</evidence>
<reference evidence="9 10" key="1">
    <citation type="submission" date="2017-10" db="EMBL/GenBank/DDBJ databases">
        <title>The draft genome sequence of Lewinella nigricans NBRC 102662.</title>
        <authorList>
            <person name="Wang K."/>
        </authorList>
    </citation>
    <scope>NUCLEOTIDE SEQUENCE [LARGE SCALE GENOMIC DNA]</scope>
    <source>
        <strain evidence="9 10">NBRC 102662</strain>
    </source>
</reference>
<keyword evidence="10" id="KW-1185">Reference proteome</keyword>
<dbReference type="InterPro" id="IPR004852">
    <property type="entry name" value="Di-haem_cyt_c_peroxidsae"/>
</dbReference>
<name>A0A2D0NEW6_FLAN2</name>
<dbReference type="GO" id="GO:0046872">
    <property type="term" value="F:metal ion binding"/>
    <property type="evidence" value="ECO:0007669"/>
    <property type="project" value="UniProtKB-KW"/>
</dbReference>
<dbReference type="PANTHER" id="PTHR30600:SF10">
    <property type="entry name" value="BLL6722 PROTEIN"/>
    <property type="match status" value="1"/>
</dbReference>
<evidence type="ECO:0000256" key="7">
    <source>
        <dbReference type="PROSITE-ProRule" id="PRU00433"/>
    </source>
</evidence>
<accession>A0A2D0NEW6</accession>
<keyword evidence="4" id="KW-0732">Signal</keyword>
<dbReference type="GO" id="GO:0020037">
    <property type="term" value="F:heme binding"/>
    <property type="evidence" value="ECO:0007669"/>
    <property type="project" value="InterPro"/>
</dbReference>
<dbReference type="InterPro" id="IPR051395">
    <property type="entry name" value="Cytochrome_c_Peroxidase/MauG"/>
</dbReference>
<dbReference type="PANTHER" id="PTHR30600">
    <property type="entry name" value="CYTOCHROME C PEROXIDASE-RELATED"/>
    <property type="match status" value="1"/>
</dbReference>
<keyword evidence="3 7" id="KW-0479">Metal-binding</keyword>
<dbReference type="InterPro" id="IPR009056">
    <property type="entry name" value="Cyt_c-like_dom"/>
</dbReference>
<dbReference type="EMBL" id="PDUD01000012">
    <property type="protein sequence ID" value="PHN07025.1"/>
    <property type="molecule type" value="Genomic_DNA"/>
</dbReference>
<dbReference type="GO" id="GO:0009055">
    <property type="term" value="F:electron transfer activity"/>
    <property type="evidence" value="ECO:0007669"/>
    <property type="project" value="InterPro"/>
</dbReference>
<dbReference type="PROSITE" id="PS51257">
    <property type="entry name" value="PROKAR_LIPOPROTEIN"/>
    <property type="match status" value="1"/>
</dbReference>
<evidence type="ECO:0000256" key="5">
    <source>
        <dbReference type="ARBA" id="ARBA00023002"/>
    </source>
</evidence>
<dbReference type="SUPFAM" id="SSF46626">
    <property type="entry name" value="Cytochrome c"/>
    <property type="match status" value="2"/>
</dbReference>
<keyword evidence="2 7" id="KW-0349">Heme</keyword>
<dbReference type="Pfam" id="PF03150">
    <property type="entry name" value="CCP_MauG"/>
    <property type="match status" value="1"/>
</dbReference>
<evidence type="ECO:0000259" key="8">
    <source>
        <dbReference type="PROSITE" id="PS51007"/>
    </source>
</evidence>
<sequence length="397" mass="44801">MIPKIQTIALTFIACWFLLFSCTRNEGDITPNWYTPEEYATLERSLHLPNHLISYQVELAPHMEFNGMMPPEISDAKALLGRVLFYDARLSRNDAVACASCHKQEFAFADNVAHSRGFGGELTKRNTLALGATANFSSSYGTKSPGDTDATEPVAGFFWDERALDLREQSRQTIEDEIEMGMPLDVLAQKLGRVDYYQVLFRKAYGSADVQEEEILEALEAFVNSLVSHNSRFDTGINRQRIPFPDFRHFSAQENLGKSLFMTHCASCHGSDMVTAEERIANNGLPLLNGDLGVGGISGLPIEAGKFKVPFLRNIAITAPYMHDGRFATLEEVIEHYSTGIEMQPTLDVRFRYPEDPEQPKRLNFSREEKEALVSFLHTLTDEDLMYAERFSDPFIR</sequence>
<keyword evidence="9" id="KW-0575">Peroxidase</keyword>
<keyword evidence="5" id="KW-0560">Oxidoreductase</keyword>